<evidence type="ECO:0000313" key="1">
    <source>
        <dbReference type="EMBL" id="GAC19505.1"/>
    </source>
</evidence>
<evidence type="ECO:0000313" key="2">
    <source>
        <dbReference type="Proteomes" id="UP000006327"/>
    </source>
</evidence>
<proteinExistence type="predicted"/>
<sequence length="40" mass="4728">MSYEFIVINTSFSLSQPLRMKPMAVSTVMTVLKTMFTFYW</sequence>
<dbReference type="EMBL" id="BAEO01000031">
    <property type="protein sequence ID" value="GAC19505.1"/>
    <property type="molecule type" value="Genomic_DNA"/>
</dbReference>
<reference evidence="1 2" key="1">
    <citation type="journal article" date="2017" name="Antonie Van Leeuwenhoek">
        <title>Rhizobium rhizosphaerae sp. nov., a novel species isolated from rice rhizosphere.</title>
        <authorList>
            <person name="Zhao J.J."/>
            <person name="Zhang J."/>
            <person name="Zhang R.J."/>
            <person name="Zhang C.W."/>
            <person name="Yin H.Q."/>
            <person name="Zhang X.X."/>
        </authorList>
    </citation>
    <scope>NUCLEOTIDE SEQUENCE [LARGE SCALE GENOMIC DNA]</scope>
    <source>
        <strain evidence="1 2">BSs20135</strain>
    </source>
</reference>
<dbReference type="STRING" id="493475.GARC_2539"/>
<dbReference type="Proteomes" id="UP000006327">
    <property type="component" value="Unassembled WGS sequence"/>
</dbReference>
<accession>K6Z7T5</accession>
<comment type="caution">
    <text evidence="1">The sequence shown here is derived from an EMBL/GenBank/DDBJ whole genome shotgun (WGS) entry which is preliminary data.</text>
</comment>
<keyword evidence="2" id="KW-1185">Reference proteome</keyword>
<dbReference type="AlphaFoldDB" id="K6Z7T5"/>
<gene>
    <name evidence="1" type="ORF">GARC_2539</name>
</gene>
<organism evidence="1 2">
    <name type="scientific">Paraglaciecola arctica BSs20135</name>
    <dbReference type="NCBI Taxonomy" id="493475"/>
    <lineage>
        <taxon>Bacteria</taxon>
        <taxon>Pseudomonadati</taxon>
        <taxon>Pseudomonadota</taxon>
        <taxon>Gammaproteobacteria</taxon>
        <taxon>Alteromonadales</taxon>
        <taxon>Alteromonadaceae</taxon>
        <taxon>Paraglaciecola</taxon>
    </lineage>
</organism>
<name>K6Z7T5_9ALTE</name>
<protein>
    <submittedName>
        <fullName evidence="1">Uncharacterized protein</fullName>
    </submittedName>
</protein>